<dbReference type="AlphaFoldDB" id="A0A7D9DUT7"/>
<organism evidence="1 2">
    <name type="scientific">Paramuricea clavata</name>
    <name type="common">Red gorgonian</name>
    <name type="synonym">Violescent sea-whip</name>
    <dbReference type="NCBI Taxonomy" id="317549"/>
    <lineage>
        <taxon>Eukaryota</taxon>
        <taxon>Metazoa</taxon>
        <taxon>Cnidaria</taxon>
        <taxon>Anthozoa</taxon>
        <taxon>Octocorallia</taxon>
        <taxon>Malacalcyonacea</taxon>
        <taxon>Plexauridae</taxon>
        <taxon>Paramuricea</taxon>
    </lineage>
</organism>
<proteinExistence type="predicted"/>
<evidence type="ECO:0000313" key="2">
    <source>
        <dbReference type="Proteomes" id="UP001152795"/>
    </source>
</evidence>
<comment type="caution">
    <text evidence="1">The sequence shown here is derived from an EMBL/GenBank/DDBJ whole genome shotgun (WGS) entry which is preliminary data.</text>
</comment>
<dbReference type="SUPFAM" id="SSF57603">
    <property type="entry name" value="FnI-like domain"/>
    <property type="match status" value="1"/>
</dbReference>
<dbReference type="EMBL" id="CACRXK020002235">
    <property type="protein sequence ID" value="CAB3993319.1"/>
    <property type="molecule type" value="Genomic_DNA"/>
</dbReference>
<accession>A0A7D9DUT7</accession>
<gene>
    <name evidence="1" type="ORF">PACLA_8A033514</name>
</gene>
<evidence type="ECO:0000313" key="1">
    <source>
        <dbReference type="EMBL" id="CAB3993319.1"/>
    </source>
</evidence>
<name>A0A7D9DUT7_PARCT</name>
<dbReference type="InterPro" id="IPR001007">
    <property type="entry name" value="VWF_dom"/>
</dbReference>
<dbReference type="Pfam" id="PF00093">
    <property type="entry name" value="VWC"/>
    <property type="match status" value="1"/>
</dbReference>
<dbReference type="Proteomes" id="UP001152795">
    <property type="component" value="Unassembled WGS sequence"/>
</dbReference>
<dbReference type="OrthoDB" id="6095958at2759"/>
<sequence length="232" mass="26224">MNRVTVILFHGVLLMFVHELVLANASQQVDEGNYIVPRTTLELSSNKNKSADGHKKICMNNLDCEMYTNNQCCPTISGYFKCRKRCRPKKRLGKFRSGKKGRSRNNKHKKKKTFSFLTDGCTVGHNKVYKEGEVVQAKDGCNDCKCQKGKMICTKRHCPPGKCAYKNALYNDGYRLVLHNGCKRCICQYTSWNCTSHPCVEEVVKQPTSTASILQSALLALICSVMHFLLLT</sequence>
<keyword evidence="2" id="KW-1185">Reference proteome</keyword>
<protein>
    <submittedName>
        <fullName evidence="1">Kielin chordin</fullName>
    </submittedName>
</protein>
<reference evidence="1" key="1">
    <citation type="submission" date="2020-04" db="EMBL/GenBank/DDBJ databases">
        <authorList>
            <person name="Alioto T."/>
            <person name="Alioto T."/>
            <person name="Gomez Garrido J."/>
        </authorList>
    </citation>
    <scope>NUCLEOTIDE SEQUENCE</scope>
    <source>
        <strain evidence="1">A484AB</strain>
    </source>
</reference>